<evidence type="ECO:0000313" key="1">
    <source>
        <dbReference type="EMBL" id="QPS45764.1"/>
    </source>
</evidence>
<organism evidence="1 2">
    <name type="scientific">Burkholderia humptydooensis</name>
    <dbReference type="NCBI Taxonomy" id="430531"/>
    <lineage>
        <taxon>Bacteria</taxon>
        <taxon>Pseudomonadati</taxon>
        <taxon>Pseudomonadota</taxon>
        <taxon>Betaproteobacteria</taxon>
        <taxon>Burkholderiales</taxon>
        <taxon>Burkholderiaceae</taxon>
        <taxon>Burkholderia</taxon>
        <taxon>pseudomallei group</taxon>
    </lineage>
</organism>
<evidence type="ECO:0000313" key="2">
    <source>
        <dbReference type="Proteomes" id="UP000594943"/>
    </source>
</evidence>
<dbReference type="EMBL" id="CP065687">
    <property type="protein sequence ID" value="QPS45764.1"/>
    <property type="molecule type" value="Genomic_DNA"/>
</dbReference>
<accession>A0A7T2U540</accession>
<proteinExistence type="predicted"/>
<reference evidence="1 2" key="1">
    <citation type="submission" date="2020-12" db="EMBL/GenBank/DDBJ databases">
        <title>FDA dAtabase for Regulatory Grade micrObial Sequences (FDA-ARGOS): Supporting development and validation of Infectious Disease Dx tests.</title>
        <authorList>
            <person name="Nelson B."/>
            <person name="Plummer A."/>
            <person name="Tallon L."/>
            <person name="Sadzewicz L."/>
            <person name="Zhao X."/>
            <person name="Boylan J."/>
            <person name="Ott S."/>
            <person name="Bowen H."/>
            <person name="Vavikolanu K."/>
            <person name="Mehta A."/>
            <person name="Aluvathingal J."/>
            <person name="Nadendla S."/>
            <person name="Myers T."/>
            <person name="Yan Y."/>
            <person name="Sichtig H."/>
        </authorList>
    </citation>
    <scope>NUCLEOTIDE SEQUENCE [LARGE SCALE GENOMIC DNA]</scope>
    <source>
        <strain evidence="1 2">FDAARGOS_899</strain>
    </source>
</reference>
<protein>
    <submittedName>
        <fullName evidence="1">Uncharacterized protein</fullName>
    </submittedName>
</protein>
<gene>
    <name evidence="1" type="ORF">I6G56_26860</name>
</gene>
<dbReference type="RefSeq" id="WP_144411864.1">
    <property type="nucleotide sequence ID" value="NZ_CP013382.1"/>
</dbReference>
<sequence length="74" mass="7745">MQQPTVQEFVNGKVVIVALLAGTAEAVITVGPAGRPSHPDKVSIRPFLDAGLSEHEALQRVLQIAIISARGSTS</sequence>
<dbReference type="Proteomes" id="UP000594943">
    <property type="component" value="Chromosome 2"/>
</dbReference>
<dbReference type="KEGG" id="bhg:I6G56_26860"/>
<name>A0A7T2U540_9BURK</name>
<dbReference type="AlphaFoldDB" id="A0A7T2U540"/>